<dbReference type="SUPFAM" id="SSF55961">
    <property type="entry name" value="Bet v1-like"/>
    <property type="match status" value="1"/>
</dbReference>
<reference evidence="3" key="1">
    <citation type="submission" date="2021-11" db="EMBL/GenBank/DDBJ databases">
        <title>BS-T2-15 a new species belonging to the Comamonadaceae family isolated from the soil of a French oak forest.</title>
        <authorList>
            <person name="Mieszkin S."/>
            <person name="Alain K."/>
        </authorList>
    </citation>
    <scope>NUCLEOTIDE SEQUENCE</scope>
    <source>
        <strain evidence="3">BS-T2-15</strain>
    </source>
</reference>
<dbReference type="InterPro" id="IPR023393">
    <property type="entry name" value="START-like_dom_sf"/>
</dbReference>
<proteinExistence type="inferred from homology"/>
<dbReference type="Pfam" id="PF03364">
    <property type="entry name" value="Polyketide_cyc"/>
    <property type="match status" value="1"/>
</dbReference>
<dbReference type="CDD" id="cd07813">
    <property type="entry name" value="COQ10p_like"/>
    <property type="match status" value="1"/>
</dbReference>
<dbReference type="Gene3D" id="3.30.530.20">
    <property type="match status" value="1"/>
</dbReference>
<name>A0A9X1YQW2_9BURK</name>
<dbReference type="Proteomes" id="UP001139353">
    <property type="component" value="Unassembled WGS sequence"/>
</dbReference>
<dbReference type="RefSeq" id="WP_275682519.1">
    <property type="nucleotide sequence ID" value="NZ_JAJLJH010000002.1"/>
</dbReference>
<dbReference type="PANTHER" id="PTHR12901">
    <property type="entry name" value="SPERM PROTEIN HOMOLOG"/>
    <property type="match status" value="1"/>
</dbReference>
<evidence type="ECO:0000313" key="4">
    <source>
        <dbReference type="Proteomes" id="UP001139353"/>
    </source>
</evidence>
<evidence type="ECO:0000259" key="2">
    <source>
        <dbReference type="Pfam" id="PF03364"/>
    </source>
</evidence>
<gene>
    <name evidence="3" type="ORF">LPC04_12335</name>
</gene>
<dbReference type="InterPro" id="IPR005031">
    <property type="entry name" value="COQ10_START"/>
</dbReference>
<dbReference type="PANTHER" id="PTHR12901:SF10">
    <property type="entry name" value="COENZYME Q-BINDING PROTEIN COQ10, MITOCHONDRIAL"/>
    <property type="match status" value="1"/>
</dbReference>
<dbReference type="InterPro" id="IPR044996">
    <property type="entry name" value="COQ10-like"/>
</dbReference>
<evidence type="ECO:0000256" key="1">
    <source>
        <dbReference type="ARBA" id="ARBA00008918"/>
    </source>
</evidence>
<dbReference type="GO" id="GO:0045333">
    <property type="term" value="P:cellular respiration"/>
    <property type="evidence" value="ECO:0007669"/>
    <property type="project" value="InterPro"/>
</dbReference>
<evidence type="ECO:0000313" key="3">
    <source>
        <dbReference type="EMBL" id="MCK9686496.1"/>
    </source>
</evidence>
<dbReference type="AlphaFoldDB" id="A0A9X1YQW2"/>
<keyword evidence="4" id="KW-1185">Reference proteome</keyword>
<comment type="similarity">
    <text evidence="1">Belongs to the ribosome association toxin RatA family.</text>
</comment>
<sequence>MKHVKKSVLLWYSAREMYELVVAVEDYPKFLPWCESSTVLEQHEADPATGTPAGMTARLGLSYAGVRQAFTTRNEQVQGESVKLKLVDGPFSQLDGVWTFKPLKQSDPAQPVNPDEPVACRVEFDLAYAFSNRVFEAVLSPVFDQVANTFVDSFVKRAAQVYGER</sequence>
<feature type="domain" description="Coenzyme Q-binding protein COQ10 START" evidence="2">
    <location>
        <begin position="12"/>
        <end position="154"/>
    </location>
</feature>
<accession>A0A9X1YQW2</accession>
<dbReference type="EMBL" id="JAJLJH010000002">
    <property type="protein sequence ID" value="MCK9686496.1"/>
    <property type="molecule type" value="Genomic_DNA"/>
</dbReference>
<organism evidence="3 4">
    <name type="scientific">Scleromatobacter humisilvae</name>
    <dbReference type="NCBI Taxonomy" id="2897159"/>
    <lineage>
        <taxon>Bacteria</taxon>
        <taxon>Pseudomonadati</taxon>
        <taxon>Pseudomonadota</taxon>
        <taxon>Betaproteobacteria</taxon>
        <taxon>Burkholderiales</taxon>
        <taxon>Sphaerotilaceae</taxon>
        <taxon>Scleromatobacter</taxon>
    </lineage>
</organism>
<protein>
    <submittedName>
        <fullName evidence="3">Type II toxin-antitoxin system RatA family toxin</fullName>
    </submittedName>
</protein>
<dbReference type="GO" id="GO:0048039">
    <property type="term" value="F:ubiquinone binding"/>
    <property type="evidence" value="ECO:0007669"/>
    <property type="project" value="InterPro"/>
</dbReference>
<comment type="caution">
    <text evidence="3">The sequence shown here is derived from an EMBL/GenBank/DDBJ whole genome shotgun (WGS) entry which is preliminary data.</text>
</comment>